<dbReference type="PANTHER" id="PTHR48098">
    <property type="entry name" value="ENTEROCHELIN ESTERASE-RELATED"/>
    <property type="match status" value="1"/>
</dbReference>
<feature type="chain" id="PRO_5002961469" evidence="1">
    <location>
        <begin position="26"/>
        <end position="395"/>
    </location>
</feature>
<dbReference type="RefSeq" id="WP_012765284.1">
    <property type="nucleotide sequence ID" value="NC_012880.1"/>
</dbReference>
<dbReference type="Pfam" id="PF02922">
    <property type="entry name" value="CBM_48"/>
    <property type="match status" value="1"/>
</dbReference>
<evidence type="ECO:0000313" key="3">
    <source>
        <dbReference type="EMBL" id="ACS85467.1"/>
    </source>
</evidence>
<dbReference type="GO" id="GO:0004553">
    <property type="term" value="F:hydrolase activity, hydrolyzing O-glycosyl compounds"/>
    <property type="evidence" value="ECO:0007669"/>
    <property type="project" value="InterPro"/>
</dbReference>
<dbReference type="CDD" id="cd11294">
    <property type="entry name" value="E_set_Esterase_like_N"/>
    <property type="match status" value="1"/>
</dbReference>
<accession>C6C493</accession>
<gene>
    <name evidence="3" type="ordered locus">Dd703_1670</name>
</gene>
<dbReference type="AlphaFoldDB" id="C6C493"/>
<feature type="signal peptide" evidence="1">
    <location>
        <begin position="1"/>
        <end position="25"/>
    </location>
</feature>
<dbReference type="GO" id="GO:0005975">
    <property type="term" value="P:carbohydrate metabolic process"/>
    <property type="evidence" value="ECO:0007669"/>
    <property type="project" value="InterPro"/>
</dbReference>
<dbReference type="InterPro" id="IPR029058">
    <property type="entry name" value="AB_hydrolase_fold"/>
</dbReference>
<dbReference type="STRING" id="579405.Dd703_1670"/>
<dbReference type="ESTHER" id="dicdc-c6c493">
    <property type="family name" value="A85-Feruloyl-Esterase"/>
</dbReference>
<proteinExistence type="predicted"/>
<evidence type="ECO:0000259" key="2">
    <source>
        <dbReference type="Pfam" id="PF02922"/>
    </source>
</evidence>
<dbReference type="MEROPS" id="S09.A41"/>
<dbReference type="InterPro" id="IPR014756">
    <property type="entry name" value="Ig_E-set"/>
</dbReference>
<dbReference type="eggNOG" id="COG2382">
    <property type="taxonomic scope" value="Bacteria"/>
</dbReference>
<sequence>MRTRKTCLYLLISSLSLLAPMMANALPSGIPAFPRMDVATRDYVSQVNPDHSITFRLFAPEAKSVSVITGATPESWVVHPMSKNALGVWSFSSAPMKPNLYEYFFNVDGFRSGDTGSALPKPQRQVNTSMILVPGSLLDIRPVPHGDLRTVTYHSSTLKAERQLYVWTPPGYSDKDSKPLPVLYFYHGFGDTGSSAVAQGRIPQIMDNLLAEKKIAPMLVVIPDTETEVADAVAEDFPPQERRKTFYPRNAAAADRELIHDIIPLISQRYNVRHDANGRALAGLSQGGYQALVSGMSHLDHFGWLATFSGVTTETVPNALVSAQLAKAQQVNQQLRNFTVAVGEKDSVTGKDIAGLKKLLEQQGVRFDYTQYPGLGHEMDVWRPAYAEFVQKIFK</sequence>
<protein>
    <submittedName>
        <fullName evidence="3">Esterase</fullName>
    </submittedName>
</protein>
<keyword evidence="1" id="KW-0732">Signal</keyword>
<dbReference type="SUPFAM" id="SSF81296">
    <property type="entry name" value="E set domains"/>
    <property type="match status" value="1"/>
</dbReference>
<reference evidence="3" key="1">
    <citation type="submission" date="2009-06" db="EMBL/GenBank/DDBJ databases">
        <title>Complete sequence of Dickeya dadantii Ech703.</title>
        <authorList>
            <consortium name="US DOE Joint Genome Institute"/>
            <person name="Lucas S."/>
            <person name="Copeland A."/>
            <person name="Lapidus A."/>
            <person name="Glavina del Rio T."/>
            <person name="Dalin E."/>
            <person name="Tice H."/>
            <person name="Bruce D."/>
            <person name="Goodwin L."/>
            <person name="Pitluck S."/>
            <person name="Chertkov O."/>
            <person name="Brettin T."/>
            <person name="Detter J.C."/>
            <person name="Han C."/>
            <person name="Larimer F."/>
            <person name="Land M."/>
            <person name="Hauser L."/>
            <person name="Kyrpides N."/>
            <person name="Mikhailova N."/>
            <person name="Balakrishnan V."/>
            <person name="Glasner J."/>
            <person name="Perna N.T."/>
        </authorList>
    </citation>
    <scope>NUCLEOTIDE SEQUENCE [LARGE SCALE GENOMIC DNA]</scope>
    <source>
        <strain evidence="3">Ech703</strain>
    </source>
</reference>
<dbReference type="InterPro" id="IPR000801">
    <property type="entry name" value="Esterase-like"/>
</dbReference>
<dbReference type="EMBL" id="CP001654">
    <property type="protein sequence ID" value="ACS85467.1"/>
    <property type="molecule type" value="Genomic_DNA"/>
</dbReference>
<dbReference type="InterPro" id="IPR050583">
    <property type="entry name" value="Mycobacterial_A85_antigen"/>
</dbReference>
<dbReference type="InterPro" id="IPR013783">
    <property type="entry name" value="Ig-like_fold"/>
</dbReference>
<dbReference type="Proteomes" id="UP000002734">
    <property type="component" value="Chromosome"/>
</dbReference>
<evidence type="ECO:0000313" key="4">
    <source>
        <dbReference type="Proteomes" id="UP000002734"/>
    </source>
</evidence>
<dbReference type="Pfam" id="PF00756">
    <property type="entry name" value="Esterase"/>
    <property type="match status" value="1"/>
</dbReference>
<dbReference type="Gene3D" id="2.60.40.10">
    <property type="entry name" value="Immunoglobulins"/>
    <property type="match status" value="1"/>
</dbReference>
<dbReference type="GO" id="GO:0016747">
    <property type="term" value="F:acyltransferase activity, transferring groups other than amino-acyl groups"/>
    <property type="evidence" value="ECO:0007669"/>
    <property type="project" value="TreeGrafter"/>
</dbReference>
<dbReference type="PANTHER" id="PTHR48098:SF1">
    <property type="entry name" value="DIACYLGLYCEROL ACYLTRANSFERASE_MYCOLYLTRANSFERASE AG85A"/>
    <property type="match status" value="1"/>
</dbReference>
<dbReference type="SUPFAM" id="SSF53474">
    <property type="entry name" value="alpha/beta-Hydrolases"/>
    <property type="match status" value="1"/>
</dbReference>
<dbReference type="Gene3D" id="3.40.50.1820">
    <property type="entry name" value="alpha/beta hydrolase"/>
    <property type="match status" value="1"/>
</dbReference>
<dbReference type="KEGG" id="dda:Dd703_1670"/>
<dbReference type="HOGENOM" id="CLU_037618_2_1_6"/>
<evidence type="ECO:0000256" key="1">
    <source>
        <dbReference type="SAM" id="SignalP"/>
    </source>
</evidence>
<dbReference type="InterPro" id="IPR004193">
    <property type="entry name" value="Glyco_hydro_13_N"/>
</dbReference>
<organism evidence="3 4">
    <name type="scientific">Musicola paradisiaca (strain Ech703)</name>
    <name type="common">Dickeya paradisiaca</name>
    <name type="synonym">Dickeya dadantii</name>
    <dbReference type="NCBI Taxonomy" id="579405"/>
    <lineage>
        <taxon>Bacteria</taxon>
        <taxon>Pseudomonadati</taxon>
        <taxon>Pseudomonadota</taxon>
        <taxon>Gammaproteobacteria</taxon>
        <taxon>Enterobacterales</taxon>
        <taxon>Pectobacteriaceae</taxon>
        <taxon>Musicola</taxon>
    </lineage>
</organism>
<name>C6C493_MUSP7</name>
<keyword evidence="4" id="KW-1185">Reference proteome</keyword>
<feature type="domain" description="Glycoside hydrolase family 13 N-terminal" evidence="2">
    <location>
        <begin position="49"/>
        <end position="107"/>
    </location>
</feature>